<dbReference type="PROSITE" id="PS51900">
    <property type="entry name" value="CB"/>
    <property type="match status" value="1"/>
</dbReference>
<dbReference type="GO" id="GO:0015074">
    <property type="term" value="P:DNA integration"/>
    <property type="evidence" value="ECO:0007669"/>
    <property type="project" value="InterPro"/>
</dbReference>
<dbReference type="GO" id="GO:0003677">
    <property type="term" value="F:DNA binding"/>
    <property type="evidence" value="ECO:0007669"/>
    <property type="project" value="UniProtKB-UniRule"/>
</dbReference>
<dbReference type="InterPro" id="IPR002104">
    <property type="entry name" value="Integrase_catalytic"/>
</dbReference>
<dbReference type="GO" id="GO:0006310">
    <property type="term" value="P:DNA recombination"/>
    <property type="evidence" value="ECO:0007669"/>
    <property type="project" value="UniProtKB-KW"/>
</dbReference>
<evidence type="ECO:0000256" key="3">
    <source>
        <dbReference type="ARBA" id="ARBA00023172"/>
    </source>
</evidence>
<dbReference type="Proteomes" id="UP000001383">
    <property type="component" value="Chromosome"/>
</dbReference>
<sequence length="374" mass="43833">MAQIEKRGNKYRVRIFYKNEFGNKKSHSKSGFRSKSEAREYAKIAEANLKEIIKTDHNIILTEYVKEYIEKFIIPSYSASTIDSNYYALDKIKDYFDTKLLKNVTFSDYQLFIDTLIKHPYSTSTIKKCHGLMSKAMITAYRDGLIKQNFTEYVEMKYKEVNMPKEKKYLPLEDIKSFLEHVRNRSTIQYYLFRLIIETGLRVGEACALTYEDIDTENNTLNVTKSYDQKRKVLGPTKTGNNRIVHITQSLAKEINNLIQIQNAFKVVNEKVYNNKHNFIFVDELGNPIPRSTIHNTMVHITERMYGEGNHLSIHELRHTHASLLFQADVPLKAISSRLGHKDTNVTERVYTHLTDKYHEQALHDFENYIKDVF</sequence>
<dbReference type="RefSeq" id="WP_012656808.1">
    <property type="nucleotide sequence ID" value="NC_011999.1"/>
</dbReference>
<proteinExistence type="inferred from homology"/>
<dbReference type="PANTHER" id="PTHR30349:SF64">
    <property type="entry name" value="PROPHAGE INTEGRASE INTD-RELATED"/>
    <property type="match status" value="1"/>
</dbReference>
<dbReference type="InterPro" id="IPR011010">
    <property type="entry name" value="DNA_brk_join_enz"/>
</dbReference>
<dbReference type="eggNOG" id="COG0582">
    <property type="taxonomic scope" value="Bacteria"/>
</dbReference>
<evidence type="ECO:0000256" key="2">
    <source>
        <dbReference type="ARBA" id="ARBA00023125"/>
    </source>
</evidence>
<dbReference type="EMBL" id="AP009484">
    <property type="protein sequence ID" value="BAH17608.1"/>
    <property type="molecule type" value="Genomic_DNA"/>
</dbReference>
<dbReference type="Pfam" id="PF14657">
    <property type="entry name" value="Arm-DNA-bind_4"/>
    <property type="match status" value="1"/>
</dbReference>
<dbReference type="AlphaFoldDB" id="B9EBJ7"/>
<dbReference type="CDD" id="cd01189">
    <property type="entry name" value="INT_ICEBs1_C_like"/>
    <property type="match status" value="1"/>
</dbReference>
<feature type="domain" description="Tyr recombinase" evidence="5">
    <location>
        <begin position="165"/>
        <end position="365"/>
    </location>
</feature>
<protein>
    <submittedName>
        <fullName evidence="7">Integrase</fullName>
    </submittedName>
</protein>
<dbReference type="PROSITE" id="PS51898">
    <property type="entry name" value="TYR_RECOMBINASE"/>
    <property type="match status" value="1"/>
</dbReference>
<dbReference type="InterPro" id="IPR050090">
    <property type="entry name" value="Tyrosine_recombinase_XerCD"/>
</dbReference>
<dbReference type="InterPro" id="IPR013762">
    <property type="entry name" value="Integrase-like_cat_sf"/>
</dbReference>
<evidence type="ECO:0000259" key="6">
    <source>
        <dbReference type="PROSITE" id="PS51900"/>
    </source>
</evidence>
<keyword evidence="2 4" id="KW-0238">DNA-binding</keyword>
<dbReference type="PANTHER" id="PTHR30349">
    <property type="entry name" value="PHAGE INTEGRASE-RELATED"/>
    <property type="match status" value="1"/>
</dbReference>
<reference evidence="7 8" key="1">
    <citation type="journal article" date="2009" name="J. Bacteriol.">
        <title>Complete genome sequence of Macrococcus caseolyticus strain JCSCS5402, reflecting the ancestral genome of the human-pathogenic staphylococci.</title>
        <authorList>
            <person name="Baba T."/>
            <person name="Kuwahara-Arai K."/>
            <person name="Uchiyama I."/>
            <person name="Takeuchi F."/>
            <person name="Ito T."/>
            <person name="Hiramatsu K."/>
        </authorList>
    </citation>
    <scope>NUCLEOTIDE SEQUENCE [LARGE SCALE GENOMIC DNA]</scope>
    <source>
        <strain evidence="7 8">JCSC5402</strain>
    </source>
</reference>
<organism evidence="7 8">
    <name type="scientific">Macrococcus caseolyticus (strain JCSC5402)</name>
    <name type="common">Macrococcoides caseolyticum</name>
    <dbReference type="NCBI Taxonomy" id="458233"/>
    <lineage>
        <taxon>Bacteria</taxon>
        <taxon>Bacillati</taxon>
        <taxon>Bacillota</taxon>
        <taxon>Bacilli</taxon>
        <taxon>Bacillales</taxon>
        <taxon>Staphylococcaceae</taxon>
        <taxon>Macrococcoides</taxon>
    </lineage>
</organism>
<evidence type="ECO:0000256" key="4">
    <source>
        <dbReference type="PROSITE-ProRule" id="PRU01248"/>
    </source>
</evidence>
<gene>
    <name evidence="7" type="primary">int</name>
    <name evidence="7" type="ordered locus">MCCL_0901</name>
</gene>
<name>B9EBJ7_MACCJ</name>
<feature type="domain" description="Core-binding (CB)" evidence="6">
    <location>
        <begin position="59"/>
        <end position="141"/>
    </location>
</feature>
<dbReference type="KEGG" id="mcl:MCCL_0901"/>
<dbReference type="InterPro" id="IPR028259">
    <property type="entry name" value="AP2-like_int_N"/>
</dbReference>
<evidence type="ECO:0000259" key="5">
    <source>
        <dbReference type="PROSITE" id="PS51898"/>
    </source>
</evidence>
<dbReference type="HOGENOM" id="CLU_027562_17_6_9"/>
<evidence type="ECO:0000313" key="8">
    <source>
        <dbReference type="Proteomes" id="UP000001383"/>
    </source>
</evidence>
<dbReference type="InterPro" id="IPR010998">
    <property type="entry name" value="Integrase_recombinase_N"/>
</dbReference>
<dbReference type="Pfam" id="PF00589">
    <property type="entry name" value="Phage_integrase"/>
    <property type="match status" value="1"/>
</dbReference>
<dbReference type="STRING" id="458233.MCCL_0901"/>
<comment type="similarity">
    <text evidence="1">Belongs to the 'phage' integrase family.</text>
</comment>
<evidence type="ECO:0000313" key="7">
    <source>
        <dbReference type="EMBL" id="BAH17608.1"/>
    </source>
</evidence>
<evidence type="ECO:0000256" key="1">
    <source>
        <dbReference type="ARBA" id="ARBA00008857"/>
    </source>
</evidence>
<accession>B9EBJ7</accession>
<dbReference type="SUPFAM" id="SSF56349">
    <property type="entry name" value="DNA breaking-rejoining enzymes"/>
    <property type="match status" value="1"/>
</dbReference>
<dbReference type="Gene3D" id="1.10.443.10">
    <property type="entry name" value="Intergrase catalytic core"/>
    <property type="match status" value="1"/>
</dbReference>
<dbReference type="InterPro" id="IPR044068">
    <property type="entry name" value="CB"/>
</dbReference>
<dbReference type="Gene3D" id="1.10.150.130">
    <property type="match status" value="1"/>
</dbReference>
<keyword evidence="3" id="KW-0233">DNA recombination</keyword>
<dbReference type="OrthoDB" id="9803188at2"/>